<keyword evidence="2" id="KW-0812">Transmembrane</keyword>
<feature type="region of interest" description="Disordered" evidence="1">
    <location>
        <begin position="152"/>
        <end position="197"/>
    </location>
</feature>
<name>E5XPP8_SEGRC</name>
<feature type="transmembrane region" description="Helical" evidence="2">
    <location>
        <begin position="44"/>
        <end position="70"/>
    </location>
</feature>
<feature type="transmembrane region" description="Helical" evidence="2">
    <location>
        <begin position="82"/>
        <end position="104"/>
    </location>
</feature>
<accession>E5XPP8</accession>
<dbReference type="HOGENOM" id="CLU_1383334_0_0_11"/>
<comment type="caution">
    <text evidence="3">The sequence shown here is derived from an EMBL/GenBank/DDBJ whole genome shotgun (WGS) entry which is preliminary data.</text>
</comment>
<feature type="compositionally biased region" description="Pro residues" evidence="1">
    <location>
        <begin position="173"/>
        <end position="183"/>
    </location>
</feature>
<evidence type="ECO:0000313" key="4">
    <source>
        <dbReference type="Proteomes" id="UP000004816"/>
    </source>
</evidence>
<dbReference type="EMBL" id="ACZI02000003">
    <property type="protein sequence ID" value="EFV13646.1"/>
    <property type="molecule type" value="Genomic_DNA"/>
</dbReference>
<evidence type="ECO:0000256" key="1">
    <source>
        <dbReference type="SAM" id="MobiDB-lite"/>
    </source>
</evidence>
<organism evidence="3 4">
    <name type="scientific">Segniliparus rugosus (strain ATCC BAA-974 / DSM 45345 / CCUG 50838 / CIP 108380 / JCM 13579 / CDC 945)</name>
    <dbReference type="NCBI Taxonomy" id="679197"/>
    <lineage>
        <taxon>Bacteria</taxon>
        <taxon>Bacillati</taxon>
        <taxon>Actinomycetota</taxon>
        <taxon>Actinomycetes</taxon>
        <taxon>Mycobacteriales</taxon>
        <taxon>Segniliparaceae</taxon>
        <taxon>Segniliparus</taxon>
    </lineage>
</organism>
<reference evidence="3 4" key="1">
    <citation type="journal article" date="2011" name="Stand. Genomic Sci.">
        <title>High quality draft genome sequence of Segniliparus rugosus CDC 945(T)= (ATCC BAA-974(T)).</title>
        <authorList>
            <person name="Earl A.M."/>
            <person name="Desjardins C.A."/>
            <person name="Fitzgerald M.G."/>
            <person name="Arachchi H.M."/>
            <person name="Zeng Q."/>
            <person name="Mehta T."/>
            <person name="Griggs A."/>
            <person name="Birren B.W."/>
            <person name="Toney N.C."/>
            <person name="Carr J."/>
            <person name="Posey J."/>
            <person name="Butler W.R."/>
        </authorList>
    </citation>
    <scope>NUCLEOTIDE SEQUENCE [LARGE SCALE GENOMIC DNA]</scope>
    <source>
        <strain evidence="4">ATCC BAA-974 / DSM 45345 / CCUG 50838 / CIP 108380 / JCM 13579 / CDC 945</strain>
    </source>
</reference>
<keyword evidence="4" id="KW-1185">Reference proteome</keyword>
<feature type="transmembrane region" description="Helical" evidence="2">
    <location>
        <begin position="124"/>
        <end position="144"/>
    </location>
</feature>
<gene>
    <name evidence="3" type="ORF">HMPREF9336_01470</name>
</gene>
<keyword evidence="2" id="KW-1133">Transmembrane helix</keyword>
<sequence>MWVWHALGCTLLGAFGYLFAVGLVMGLAQRNTVGVAVSHGLGLSLFGVLFGLMFLIPMWLAVIVVGGLVLWMKPRSSRDGALAPRMLFVVATAAATALIMAFPLRGVSEFLVSDTFRPPRAAKQLFAVVLPVSLIVGVFSWFYYPRKADRATTEELSPVPQPLGTVEESSAAPPGPPGAPPGSPETGDRSLKPPTPA</sequence>
<evidence type="ECO:0000256" key="2">
    <source>
        <dbReference type="SAM" id="Phobius"/>
    </source>
</evidence>
<keyword evidence="2" id="KW-0472">Membrane</keyword>
<dbReference type="Proteomes" id="UP000004816">
    <property type="component" value="Unassembled WGS sequence"/>
</dbReference>
<proteinExistence type="predicted"/>
<dbReference type="STRING" id="679197.HMPREF9336_01470"/>
<dbReference type="AlphaFoldDB" id="E5XPP8"/>
<protein>
    <submittedName>
        <fullName evidence="3">Uncharacterized protein</fullName>
    </submittedName>
</protein>
<evidence type="ECO:0000313" key="3">
    <source>
        <dbReference type="EMBL" id="EFV13646.1"/>
    </source>
</evidence>